<dbReference type="AGR" id="MGI:2384569"/>
<dbReference type="Ensembl" id="ENSMUST00000174665.8">
    <property type="protein sequence ID" value="ENSMUSP00000134474.2"/>
    <property type="gene ID" value="ENSMUSG00000040263.17"/>
</dbReference>
<gene>
    <name evidence="2 3" type="primary">Klhdc4</name>
</gene>
<reference evidence="2 4" key="2">
    <citation type="journal article" date="2011" name="PLoS Biol.">
        <title>Modernizing reference genome assemblies.</title>
        <authorList>
            <person name="Church D.M."/>
            <person name="Schneider V.A."/>
            <person name="Graves T."/>
            <person name="Auger K."/>
            <person name="Cunningham F."/>
            <person name="Bouk N."/>
            <person name="Chen H.C."/>
            <person name="Agarwala R."/>
            <person name="McLaren W.M."/>
            <person name="Ritchie G.R."/>
            <person name="Albracht D."/>
            <person name="Kremitzki M."/>
            <person name="Rock S."/>
            <person name="Kotkiewicz H."/>
            <person name="Kremitzki C."/>
            <person name="Wollam A."/>
            <person name="Trani L."/>
            <person name="Fulton L."/>
            <person name="Fulton R."/>
            <person name="Matthews L."/>
            <person name="Whitehead S."/>
            <person name="Chow W."/>
            <person name="Torrance J."/>
            <person name="Dunn M."/>
            <person name="Harden G."/>
            <person name="Threadgold G."/>
            <person name="Wood J."/>
            <person name="Collins J."/>
            <person name="Heath P."/>
            <person name="Griffiths G."/>
            <person name="Pelan S."/>
            <person name="Grafham D."/>
            <person name="Eichler E.E."/>
            <person name="Weinstock G."/>
            <person name="Mardis E.R."/>
            <person name="Wilson R.K."/>
            <person name="Howe K."/>
            <person name="Flicek P."/>
            <person name="Hubbard T."/>
        </authorList>
    </citation>
    <scope>NUCLEOTIDE SEQUENCE [LARGE SCALE GENOMIC DNA]</scope>
    <source>
        <strain evidence="2 4">C57BL/6J</strain>
    </source>
</reference>
<dbReference type="HOGENOM" id="CLU_1634856_0_0_1"/>
<dbReference type="GeneTree" id="ENSGT00390000003374"/>
<evidence type="ECO:0007829" key="5">
    <source>
        <dbReference type="PeptideAtlas" id="G3UZF2"/>
    </source>
</evidence>
<evidence type="ECO:0000313" key="2">
    <source>
        <dbReference type="Ensembl" id="ENSMUSP00000134474.2"/>
    </source>
</evidence>
<dbReference type="Bgee" id="ENSMUSG00000040263">
    <property type="expression patterns" value="Expressed in granulocyte and 232 other cell types or tissues"/>
</dbReference>
<dbReference type="VEuPathDB" id="HostDB:ENSMUSG00000040263"/>
<evidence type="ECO:0007829" key="6">
    <source>
        <dbReference type="ProteomicsDB" id="G3UZF2"/>
    </source>
</evidence>
<feature type="compositionally biased region" description="Basic and acidic residues" evidence="1">
    <location>
        <begin position="11"/>
        <end position="24"/>
    </location>
</feature>
<accession>G3UZF2</accession>
<evidence type="ECO:0000256" key="1">
    <source>
        <dbReference type="SAM" id="MobiDB-lite"/>
    </source>
</evidence>
<reference evidence="2" key="4">
    <citation type="submission" date="2025-09" db="UniProtKB">
        <authorList>
            <consortium name="Ensembl"/>
        </authorList>
    </citation>
    <scope>IDENTIFICATION</scope>
    <source>
        <strain evidence="2">C57BL/6J</strain>
    </source>
</reference>
<organism evidence="2 4">
    <name type="scientific">Mus musculus</name>
    <name type="common">Mouse</name>
    <dbReference type="NCBI Taxonomy" id="10090"/>
    <lineage>
        <taxon>Eukaryota</taxon>
        <taxon>Metazoa</taxon>
        <taxon>Chordata</taxon>
        <taxon>Craniata</taxon>
        <taxon>Vertebrata</taxon>
        <taxon>Euteleostomi</taxon>
        <taxon>Mammalia</taxon>
        <taxon>Eutheria</taxon>
        <taxon>Euarchontoglires</taxon>
        <taxon>Glires</taxon>
        <taxon>Rodentia</taxon>
        <taxon>Myomorpha</taxon>
        <taxon>Muroidea</taxon>
        <taxon>Muridae</taxon>
        <taxon>Murinae</taxon>
        <taxon>Mus</taxon>
        <taxon>Mus</taxon>
    </lineage>
</organism>
<sequence>MGKKGKKEKKGRGAEKTAAKMEKKVSKRSRKEEEDLEALIAHFQTLDAKKTQVTETPCPPPSPRPSCIMNSTSTVSERTPGQKLTSLAHLPGAVLIRLWWYPRVVGSCGSSVGSLHLPMASSSTITRTSGSCTWPPRPGNRFDQQGVLQVEAGIGWWPGSDS</sequence>
<dbReference type="Proteomes" id="UP000000589">
    <property type="component" value="Chromosome 8"/>
</dbReference>
<reference evidence="2" key="3">
    <citation type="submission" date="2025-08" db="UniProtKB">
        <authorList>
            <consortium name="Ensembl"/>
        </authorList>
    </citation>
    <scope>IDENTIFICATION</scope>
    <source>
        <strain evidence="2">C57BL/6J</strain>
    </source>
</reference>
<dbReference type="MGI" id="MGI:2384569">
    <property type="gene designation" value="Klhdc4"/>
</dbReference>
<keyword evidence="4" id="KW-1185">Reference proteome</keyword>
<feature type="region of interest" description="Disordered" evidence="1">
    <location>
        <begin position="50"/>
        <end position="80"/>
    </location>
</feature>
<feature type="region of interest" description="Disordered" evidence="1">
    <location>
        <begin position="1"/>
        <end position="34"/>
    </location>
</feature>
<evidence type="ECO:0000313" key="4">
    <source>
        <dbReference type="Proteomes" id="UP000000589"/>
    </source>
</evidence>
<name>G3UZF2_MOUSE</name>
<evidence type="ECO:0000313" key="3">
    <source>
        <dbReference type="MGI" id="MGI:2384569"/>
    </source>
</evidence>
<proteinExistence type="evidence at protein level"/>
<keyword evidence="5 6" id="KW-1267">Proteomics identification</keyword>
<dbReference type="ProteomicsDB" id="350856"/>
<feature type="compositionally biased region" description="Polar residues" evidence="1">
    <location>
        <begin position="68"/>
        <end position="80"/>
    </location>
</feature>
<dbReference type="PeptideAtlas" id="G3UZF2"/>
<reference evidence="2 4" key="1">
    <citation type="journal article" date="2009" name="PLoS Biol.">
        <title>Lineage-specific biology revealed by a finished genome assembly of the mouse.</title>
        <authorList>
            <consortium name="Mouse Genome Sequencing Consortium"/>
            <person name="Church D.M."/>
            <person name="Goodstadt L."/>
            <person name="Hillier L.W."/>
            <person name="Zody M.C."/>
            <person name="Goldstein S."/>
            <person name="She X."/>
            <person name="Bult C.J."/>
            <person name="Agarwala R."/>
            <person name="Cherry J.L."/>
            <person name="DiCuccio M."/>
            <person name="Hlavina W."/>
            <person name="Kapustin Y."/>
            <person name="Meric P."/>
            <person name="Maglott D."/>
            <person name="Birtle Z."/>
            <person name="Marques A.C."/>
            <person name="Graves T."/>
            <person name="Zhou S."/>
            <person name="Teague B."/>
            <person name="Potamousis K."/>
            <person name="Churas C."/>
            <person name="Place M."/>
            <person name="Herschleb J."/>
            <person name="Runnheim R."/>
            <person name="Forrest D."/>
            <person name="Amos-Landgraf J."/>
            <person name="Schwartz D.C."/>
            <person name="Cheng Z."/>
            <person name="Lindblad-Toh K."/>
            <person name="Eichler E.E."/>
            <person name="Ponting C.P."/>
        </authorList>
    </citation>
    <scope>NUCLEOTIDE SEQUENCE [LARGE SCALE GENOMIC DNA]</scope>
    <source>
        <strain evidence="2 4">C57BL/6J</strain>
    </source>
</reference>
<dbReference type="ExpressionAtlas" id="G3UZF2">
    <property type="expression patterns" value="baseline and differential"/>
</dbReference>
<feature type="compositionally biased region" description="Basic residues" evidence="1">
    <location>
        <begin position="1"/>
        <end position="10"/>
    </location>
</feature>
<dbReference type="Antibodypedia" id="30690">
    <property type="antibodies" value="159 antibodies from 25 providers"/>
</dbReference>
<dbReference type="AlphaFoldDB" id="G3UZF2"/>
<protein>
    <submittedName>
        <fullName evidence="2">Kelch domain containing 4</fullName>
    </submittedName>
</protein>